<evidence type="ECO:0000256" key="1">
    <source>
        <dbReference type="ARBA" id="ARBA00000707"/>
    </source>
</evidence>
<feature type="domain" description="USP" evidence="3">
    <location>
        <begin position="1"/>
        <end position="552"/>
    </location>
</feature>
<gene>
    <name evidence="4" type="ORF">LOD99_9194</name>
</gene>
<dbReference type="PROSITE" id="PS00973">
    <property type="entry name" value="USP_2"/>
    <property type="match status" value="1"/>
</dbReference>
<evidence type="ECO:0000259" key="3">
    <source>
        <dbReference type="PROSITE" id="PS50235"/>
    </source>
</evidence>
<dbReference type="Pfam" id="PF00443">
    <property type="entry name" value="UCH"/>
    <property type="match status" value="1"/>
</dbReference>
<dbReference type="Proteomes" id="UP001165289">
    <property type="component" value="Unassembled WGS sequence"/>
</dbReference>
<dbReference type="GO" id="GO:0016579">
    <property type="term" value="P:protein deubiquitination"/>
    <property type="evidence" value="ECO:0007669"/>
    <property type="project" value="InterPro"/>
</dbReference>
<dbReference type="InterPro" id="IPR038765">
    <property type="entry name" value="Papain-like_cys_pep_sf"/>
</dbReference>
<dbReference type="AlphaFoldDB" id="A0AAV7JDK7"/>
<dbReference type="SUPFAM" id="SSF54001">
    <property type="entry name" value="Cysteine proteinases"/>
    <property type="match status" value="1"/>
</dbReference>
<protein>
    <recommendedName>
        <fullName evidence="2">ubiquitinyl hydrolase 1</fullName>
        <ecNumber evidence="2">3.4.19.12</ecNumber>
    </recommendedName>
</protein>
<dbReference type="PROSITE" id="PS50235">
    <property type="entry name" value="USP_3"/>
    <property type="match status" value="1"/>
</dbReference>
<dbReference type="PANTHER" id="PTHR21646">
    <property type="entry name" value="UBIQUITIN CARBOXYL-TERMINAL HYDROLASE"/>
    <property type="match status" value="1"/>
</dbReference>
<dbReference type="InterPro" id="IPR050185">
    <property type="entry name" value="Ub_carboxyl-term_hydrolase"/>
</dbReference>
<dbReference type="GO" id="GO:0005794">
    <property type="term" value="C:Golgi apparatus"/>
    <property type="evidence" value="ECO:0007669"/>
    <property type="project" value="TreeGrafter"/>
</dbReference>
<proteinExistence type="predicted"/>
<dbReference type="InterPro" id="IPR028889">
    <property type="entry name" value="USP"/>
</dbReference>
<reference evidence="4 5" key="1">
    <citation type="journal article" date="2023" name="BMC Biol.">
        <title>The compact genome of the sponge Oopsacas minuta (Hexactinellida) is lacking key metazoan core genes.</title>
        <authorList>
            <person name="Santini S."/>
            <person name="Schenkelaars Q."/>
            <person name="Jourda C."/>
            <person name="Duchesne M."/>
            <person name="Belahbib H."/>
            <person name="Rocher C."/>
            <person name="Selva M."/>
            <person name="Riesgo A."/>
            <person name="Vervoort M."/>
            <person name="Leys S.P."/>
            <person name="Kodjabachian L."/>
            <person name="Le Bivic A."/>
            <person name="Borchiellini C."/>
            <person name="Claverie J.M."/>
            <person name="Renard E."/>
        </authorList>
    </citation>
    <scope>NUCLEOTIDE SEQUENCE [LARGE SCALE GENOMIC DNA]</scope>
    <source>
        <strain evidence="4">SPO-2</strain>
    </source>
</reference>
<keyword evidence="5" id="KW-1185">Reference proteome</keyword>
<name>A0AAV7JDK7_9METZ</name>
<dbReference type="EC" id="3.4.19.12" evidence="2"/>
<evidence type="ECO:0000313" key="5">
    <source>
        <dbReference type="Proteomes" id="UP001165289"/>
    </source>
</evidence>
<dbReference type="EMBL" id="JAKMXF010000353">
    <property type="protein sequence ID" value="KAI6646795.1"/>
    <property type="molecule type" value="Genomic_DNA"/>
</dbReference>
<evidence type="ECO:0000256" key="2">
    <source>
        <dbReference type="ARBA" id="ARBA00012759"/>
    </source>
</evidence>
<dbReference type="InterPro" id="IPR018200">
    <property type="entry name" value="USP_CS"/>
</dbReference>
<accession>A0AAV7JDK7</accession>
<dbReference type="PANTHER" id="PTHR21646:SF76">
    <property type="entry name" value="UBIQUITIN CARBOXYL-TERMINAL HYDROLASE 32"/>
    <property type="match status" value="1"/>
</dbReference>
<organism evidence="4 5">
    <name type="scientific">Oopsacas minuta</name>
    <dbReference type="NCBI Taxonomy" id="111878"/>
    <lineage>
        <taxon>Eukaryota</taxon>
        <taxon>Metazoa</taxon>
        <taxon>Porifera</taxon>
        <taxon>Hexactinellida</taxon>
        <taxon>Hexasterophora</taxon>
        <taxon>Lyssacinosida</taxon>
        <taxon>Leucopsacidae</taxon>
        <taxon>Oopsacas</taxon>
    </lineage>
</organism>
<comment type="catalytic activity">
    <reaction evidence="1">
        <text>Thiol-dependent hydrolysis of ester, thioester, amide, peptide and isopeptide bonds formed by the C-terminal Gly of ubiquitin (a 76-residue protein attached to proteins as an intracellular targeting signal).</text>
        <dbReference type="EC" id="3.4.19.12"/>
    </reaction>
</comment>
<sequence length="572" mass="65402">MMSIVVQLFQGQLKSIVRCKTCGYTSVKFDPFTFLTLPLPADADTNIDIILIRLGGVIPERYSLKIDIEARYDEIKLQLEKESGIKKDEVIFTDVYAGIVRSIVPENQKIKTVLTGQLYAFQIPPCQVVEPTPKENSPDTIFRRRKLSQLSKPTDKPPTENNITATPVINGDTIQKQDDRISTPLEDEIVSQSERFIFAFHRKCIPTDTYFVTSQKNRPQIFAQPICIPFNPSHNNRTLYEYVMKSIKRLLSDVAPANQESSEGEGATNQEQTNEYPFKLKMVSKDGVTCAQCPWYIFCRGCPILCDENQIQTNVTFIGIDWEPDVLHLRYQYSEEKAIIDKSPREPQREVSEPPVNLHQCLDAFSREEELGGDEMWYCKKCEDLRSATKKLEIFRLPPFLIIHLKRFQFSNGRWAKSQIPVTFPFENLQPVPNDGEQANAPQQPNSEIRMLEATNDEITPIGDDNAEMNTKPAKLSPIELQPIEDHTSRNKVYDLYAMTTHYGYLGGGHYVSFAKSNQDNNWYYYNDSSCKVSYYYLLLSATQQDCIDKSLGVKLGSLASMGTCTTHKFYR</sequence>
<comment type="caution">
    <text evidence="4">The sequence shown here is derived from an EMBL/GenBank/DDBJ whole genome shotgun (WGS) entry which is preliminary data.</text>
</comment>
<dbReference type="InterPro" id="IPR001394">
    <property type="entry name" value="Peptidase_C19_UCH"/>
</dbReference>
<evidence type="ECO:0000313" key="4">
    <source>
        <dbReference type="EMBL" id="KAI6646795.1"/>
    </source>
</evidence>
<dbReference type="GO" id="GO:0004843">
    <property type="term" value="F:cysteine-type deubiquitinase activity"/>
    <property type="evidence" value="ECO:0007669"/>
    <property type="project" value="UniProtKB-EC"/>
</dbReference>
<dbReference type="Gene3D" id="3.90.70.10">
    <property type="entry name" value="Cysteine proteinases"/>
    <property type="match status" value="2"/>
</dbReference>